<gene>
    <name evidence="3" type="ORF">AK812_SmicGene18730</name>
</gene>
<name>A0A1Q9DUE5_SYMMI</name>
<evidence type="ECO:0000256" key="2">
    <source>
        <dbReference type="SAM" id="Phobius"/>
    </source>
</evidence>
<keyword evidence="2" id="KW-0472">Membrane</keyword>
<organism evidence="3 4">
    <name type="scientific">Symbiodinium microadriaticum</name>
    <name type="common">Dinoflagellate</name>
    <name type="synonym">Zooxanthella microadriatica</name>
    <dbReference type="NCBI Taxonomy" id="2951"/>
    <lineage>
        <taxon>Eukaryota</taxon>
        <taxon>Sar</taxon>
        <taxon>Alveolata</taxon>
        <taxon>Dinophyceae</taxon>
        <taxon>Suessiales</taxon>
        <taxon>Symbiodiniaceae</taxon>
        <taxon>Symbiodinium</taxon>
    </lineage>
</organism>
<evidence type="ECO:0000256" key="1">
    <source>
        <dbReference type="SAM" id="MobiDB-lite"/>
    </source>
</evidence>
<dbReference type="AlphaFoldDB" id="A0A1Q9DUE5"/>
<keyword evidence="4" id="KW-1185">Reference proteome</keyword>
<keyword evidence="2" id="KW-0812">Transmembrane</keyword>
<feature type="region of interest" description="Disordered" evidence="1">
    <location>
        <begin position="1"/>
        <end position="60"/>
    </location>
</feature>
<feature type="region of interest" description="Disordered" evidence="1">
    <location>
        <begin position="90"/>
        <end position="112"/>
    </location>
</feature>
<feature type="transmembrane region" description="Helical" evidence="2">
    <location>
        <begin position="66"/>
        <end position="87"/>
    </location>
</feature>
<reference evidence="3 4" key="1">
    <citation type="submission" date="2016-02" db="EMBL/GenBank/DDBJ databases">
        <title>Genome analysis of coral dinoflagellate symbionts highlights evolutionary adaptations to a symbiotic lifestyle.</title>
        <authorList>
            <person name="Aranda M."/>
            <person name="Li Y."/>
            <person name="Liew Y.J."/>
            <person name="Baumgarten S."/>
            <person name="Simakov O."/>
            <person name="Wilson M."/>
            <person name="Piel J."/>
            <person name="Ashoor H."/>
            <person name="Bougouffa S."/>
            <person name="Bajic V.B."/>
            <person name="Ryu T."/>
            <person name="Ravasi T."/>
            <person name="Bayer T."/>
            <person name="Micklem G."/>
            <person name="Kim H."/>
            <person name="Bhak J."/>
            <person name="Lajeunesse T.C."/>
            <person name="Voolstra C.R."/>
        </authorList>
    </citation>
    <scope>NUCLEOTIDE SEQUENCE [LARGE SCALE GENOMIC DNA]</scope>
    <source>
        <strain evidence="3 4">CCMP2467</strain>
    </source>
</reference>
<comment type="caution">
    <text evidence="3">The sequence shown here is derived from an EMBL/GenBank/DDBJ whole genome shotgun (WGS) entry which is preliminary data.</text>
</comment>
<dbReference type="EMBL" id="LSRX01000386">
    <property type="protein sequence ID" value="OLP98789.1"/>
    <property type="molecule type" value="Genomic_DNA"/>
</dbReference>
<feature type="compositionally biased region" description="Basic residues" evidence="1">
    <location>
        <begin position="45"/>
        <end position="56"/>
    </location>
</feature>
<accession>A0A1Q9DUE5</accession>
<keyword evidence="2" id="KW-1133">Transmembrane helix</keyword>
<protein>
    <submittedName>
        <fullName evidence="3">Uncharacterized protein</fullName>
    </submittedName>
</protein>
<sequence length="130" mass="13844">MAARAAPGPCSRPWPPATRLLGRQLRRGPSPPLPKAAWAQVMGSSHRRLRGSRRSASRLAQRASPVGAVALLGSAVVVAAGAALFFLSRQEEPASSKKAPQTRSKSKDKVDREEVANILDAEIRAGDRIC</sequence>
<dbReference type="Proteomes" id="UP000186817">
    <property type="component" value="Unassembled WGS sequence"/>
</dbReference>
<evidence type="ECO:0000313" key="4">
    <source>
        <dbReference type="Proteomes" id="UP000186817"/>
    </source>
</evidence>
<proteinExistence type="predicted"/>
<evidence type="ECO:0000313" key="3">
    <source>
        <dbReference type="EMBL" id="OLP98789.1"/>
    </source>
</evidence>